<dbReference type="PANTHER" id="PTHR23001">
    <property type="entry name" value="EUKARYOTIC TRANSLATION INITIATION FACTOR"/>
    <property type="match status" value="1"/>
</dbReference>
<dbReference type="Gene3D" id="3.30.30.50">
    <property type="entry name" value="Translation initiation factor 2 beta, aIF2beta, N-terminal domain"/>
    <property type="match status" value="1"/>
</dbReference>
<evidence type="ECO:0000259" key="4">
    <source>
        <dbReference type="SMART" id="SM00653"/>
    </source>
</evidence>
<dbReference type="InterPro" id="IPR016189">
    <property type="entry name" value="Transl_init_fac_IF2/IF5_N"/>
</dbReference>
<evidence type="ECO:0000256" key="1">
    <source>
        <dbReference type="ARBA" id="ARBA00010397"/>
    </source>
</evidence>
<dbReference type="InterPro" id="IPR016190">
    <property type="entry name" value="Transl_init_fac_IF2/IF5_Zn-bd"/>
</dbReference>
<gene>
    <name evidence="5" type="ORF">AC477_06110</name>
</gene>
<dbReference type="InterPro" id="IPR045196">
    <property type="entry name" value="IF2/IF5"/>
</dbReference>
<name>A0A0M0BL55_9ARCH</name>
<dbReference type="Pfam" id="PF01873">
    <property type="entry name" value="eIF-5_eIF-2B"/>
    <property type="match status" value="2"/>
</dbReference>
<reference evidence="5 6" key="1">
    <citation type="submission" date="2015-06" db="EMBL/GenBank/DDBJ databases">
        <title>New insights into the roles of widespread benthic archaea in carbon and nitrogen cycling.</title>
        <authorList>
            <person name="Lazar C.S."/>
            <person name="Baker B.J."/>
            <person name="Seitz K.W."/>
            <person name="Hyde A.S."/>
            <person name="Dick G.J."/>
            <person name="Hinrichs K.-U."/>
            <person name="Teske A.P."/>
        </authorList>
    </citation>
    <scope>NUCLEOTIDE SEQUENCE [LARGE SCALE GENOMIC DNA]</scope>
    <source>
        <strain evidence="5">SG8-32-1</strain>
    </source>
</reference>
<comment type="caution">
    <text evidence="5">The sequence shown here is derived from an EMBL/GenBank/DDBJ whole genome shotgun (WGS) entry which is preliminary data.</text>
</comment>
<dbReference type="SMART" id="SM00653">
    <property type="entry name" value="eIF2B_5"/>
    <property type="match status" value="1"/>
</dbReference>
<accession>A0A0M0BL55</accession>
<evidence type="ECO:0000256" key="2">
    <source>
        <dbReference type="ARBA" id="ARBA00022540"/>
    </source>
</evidence>
<comment type="similarity">
    <text evidence="1">Belongs to the eIF-2-beta/eIF-5 family.</text>
</comment>
<sequence>MNYKELLDRARSQLPLDVHEHKRFEVPTPRSHVVGMRTILSNFREISEALNRDPRHILKFFSGEMATAATMQRNRAICPVCTRPDTKIVKDKRFLFLVCEACGARSSISTL</sequence>
<dbReference type="SUPFAM" id="SSF75689">
    <property type="entry name" value="Zinc-binding domain of translation initiation factor 2 beta"/>
    <property type="match status" value="1"/>
</dbReference>
<dbReference type="PANTHER" id="PTHR23001:SF3">
    <property type="entry name" value="EUKARYOTIC TRANSLATION INITIATION FACTOR 2 SUBUNIT 2"/>
    <property type="match status" value="1"/>
</dbReference>
<evidence type="ECO:0000313" key="6">
    <source>
        <dbReference type="Proteomes" id="UP000037237"/>
    </source>
</evidence>
<evidence type="ECO:0000313" key="5">
    <source>
        <dbReference type="EMBL" id="KON29278.1"/>
    </source>
</evidence>
<dbReference type="Gene3D" id="3.30.30.170">
    <property type="match status" value="1"/>
</dbReference>
<dbReference type="GO" id="GO:0003743">
    <property type="term" value="F:translation initiation factor activity"/>
    <property type="evidence" value="ECO:0007669"/>
    <property type="project" value="UniProtKB-KW"/>
</dbReference>
<dbReference type="InterPro" id="IPR002735">
    <property type="entry name" value="Transl_init_fac_IF2/IF5_dom"/>
</dbReference>
<feature type="domain" description="Translation initiation factor IF2/IF5" evidence="4">
    <location>
        <begin position="21"/>
        <end position="105"/>
    </location>
</feature>
<keyword evidence="2" id="KW-0396">Initiation factor</keyword>
<proteinExistence type="inferred from homology"/>
<keyword evidence="3" id="KW-0648">Protein biosynthesis</keyword>
<organism evidence="5 6">
    <name type="scientific">miscellaneous Crenarchaeota group-1 archaeon SG8-32-1</name>
    <dbReference type="NCBI Taxonomy" id="1685124"/>
    <lineage>
        <taxon>Archaea</taxon>
        <taxon>Candidatus Bathyarchaeota</taxon>
        <taxon>MCG-1</taxon>
    </lineage>
</organism>
<protein>
    <recommendedName>
        <fullName evidence="4">Translation initiation factor IF2/IF5 domain-containing protein</fullName>
    </recommendedName>
</protein>
<dbReference type="SUPFAM" id="SSF100966">
    <property type="entry name" value="Translation initiation factor 2 beta, aIF2beta, N-terminal domain"/>
    <property type="match status" value="1"/>
</dbReference>
<dbReference type="Proteomes" id="UP000037237">
    <property type="component" value="Unassembled WGS sequence"/>
</dbReference>
<dbReference type="EMBL" id="LFWU01000163">
    <property type="protein sequence ID" value="KON29278.1"/>
    <property type="molecule type" value="Genomic_DNA"/>
</dbReference>
<evidence type="ECO:0000256" key="3">
    <source>
        <dbReference type="ARBA" id="ARBA00022917"/>
    </source>
</evidence>
<dbReference type="AlphaFoldDB" id="A0A0M0BL55"/>